<dbReference type="Proteomes" id="UP001499994">
    <property type="component" value="Unassembled WGS sequence"/>
</dbReference>
<protein>
    <submittedName>
        <fullName evidence="1">Uncharacterized protein</fullName>
    </submittedName>
</protein>
<evidence type="ECO:0000313" key="2">
    <source>
        <dbReference type="Proteomes" id="UP001499994"/>
    </source>
</evidence>
<gene>
    <name evidence="1" type="ORF">GCM10022405_46690</name>
</gene>
<proteinExistence type="predicted"/>
<dbReference type="EMBL" id="BAABDG010000014">
    <property type="protein sequence ID" value="GAA3916189.1"/>
    <property type="molecule type" value="Genomic_DNA"/>
</dbReference>
<evidence type="ECO:0000313" key="1">
    <source>
        <dbReference type="EMBL" id="GAA3916189.1"/>
    </source>
</evidence>
<organism evidence="1 2">
    <name type="scientific">Gibbsiella dentisursi</name>
    <dbReference type="NCBI Taxonomy" id="796890"/>
    <lineage>
        <taxon>Bacteria</taxon>
        <taxon>Pseudomonadati</taxon>
        <taxon>Pseudomonadota</taxon>
        <taxon>Gammaproteobacteria</taxon>
        <taxon>Enterobacterales</taxon>
        <taxon>Yersiniaceae</taxon>
        <taxon>Gibbsiella</taxon>
    </lineage>
</organism>
<keyword evidence="2" id="KW-1185">Reference proteome</keyword>
<sequence>MKDIITEYLKDDFNKSCLRYCSLTIWNKLKIEMMNNRKIIHESLKSAQPMMETSSGCEVK</sequence>
<name>A0ABP7MA28_9GAMM</name>
<accession>A0ABP7MA28</accession>
<reference evidence="2" key="1">
    <citation type="journal article" date="2019" name="Int. J. Syst. Evol. Microbiol.">
        <title>The Global Catalogue of Microorganisms (GCM) 10K type strain sequencing project: providing services to taxonomists for standard genome sequencing and annotation.</title>
        <authorList>
            <consortium name="The Broad Institute Genomics Platform"/>
            <consortium name="The Broad Institute Genome Sequencing Center for Infectious Disease"/>
            <person name="Wu L."/>
            <person name="Ma J."/>
        </authorList>
    </citation>
    <scope>NUCLEOTIDE SEQUENCE [LARGE SCALE GENOMIC DNA]</scope>
    <source>
        <strain evidence="2">JCM 17201</strain>
    </source>
</reference>
<comment type="caution">
    <text evidence="1">The sequence shown here is derived from an EMBL/GenBank/DDBJ whole genome shotgun (WGS) entry which is preliminary data.</text>
</comment>